<organism evidence="2 3">
    <name type="scientific">Prunus dulcis</name>
    <name type="common">Almond</name>
    <name type="synonym">Amygdalus dulcis</name>
    <dbReference type="NCBI Taxonomy" id="3755"/>
    <lineage>
        <taxon>Eukaryota</taxon>
        <taxon>Viridiplantae</taxon>
        <taxon>Streptophyta</taxon>
        <taxon>Embryophyta</taxon>
        <taxon>Tracheophyta</taxon>
        <taxon>Spermatophyta</taxon>
        <taxon>Magnoliopsida</taxon>
        <taxon>eudicotyledons</taxon>
        <taxon>Gunneridae</taxon>
        <taxon>Pentapetalae</taxon>
        <taxon>rosids</taxon>
        <taxon>fabids</taxon>
        <taxon>Rosales</taxon>
        <taxon>Rosaceae</taxon>
        <taxon>Amygdaloideae</taxon>
        <taxon>Amygdaleae</taxon>
        <taxon>Prunus</taxon>
    </lineage>
</organism>
<dbReference type="Proteomes" id="UP000327085">
    <property type="component" value="Chromosome 7"/>
</dbReference>
<proteinExistence type="predicted"/>
<dbReference type="PANTHER" id="PTHR31900:SF27">
    <property type="entry name" value="FBD DOMAIN-CONTAINING PROTEIN"/>
    <property type="match status" value="1"/>
</dbReference>
<dbReference type="OMA" id="FCKWISS"/>
<dbReference type="InParanoid" id="A0A5E4EKF4"/>
<evidence type="ECO:0000313" key="3">
    <source>
        <dbReference type="Proteomes" id="UP000327085"/>
    </source>
</evidence>
<dbReference type="AlphaFoldDB" id="A0A5E4EKF4"/>
<dbReference type="Pfam" id="PF24758">
    <property type="entry name" value="LRR_At5g56370"/>
    <property type="match status" value="1"/>
</dbReference>
<feature type="domain" description="F-box/LRR-repeat protein 15/At3g58940/PEG3-like LRR" evidence="1">
    <location>
        <begin position="2"/>
        <end position="168"/>
    </location>
</feature>
<accession>A0A5E4EKF4</accession>
<name>A0A5E4EKF4_PRUDU</name>
<dbReference type="EMBL" id="CABIKO010000014">
    <property type="protein sequence ID" value="VVA15500.1"/>
    <property type="molecule type" value="Genomic_DNA"/>
</dbReference>
<dbReference type="InterPro" id="IPR055411">
    <property type="entry name" value="LRR_FXL15/At3g58940/PEG3-like"/>
</dbReference>
<dbReference type="InterPro" id="IPR050232">
    <property type="entry name" value="FBL13/AtMIF1-like"/>
</dbReference>
<gene>
    <name evidence="2" type="ORF">ALMOND_2B021301</name>
</gene>
<protein>
    <submittedName>
        <fullName evidence="2">PREDICTED: F-box/LRR-repeat</fullName>
    </submittedName>
</protein>
<reference evidence="3" key="1">
    <citation type="journal article" date="2020" name="Plant J.">
        <title>Transposons played a major role in the diversification between the closely related almond and peach genomes: results from the almond genome sequence.</title>
        <authorList>
            <person name="Alioto T."/>
            <person name="Alexiou K.G."/>
            <person name="Bardil A."/>
            <person name="Barteri F."/>
            <person name="Castanera R."/>
            <person name="Cruz F."/>
            <person name="Dhingra A."/>
            <person name="Duval H."/>
            <person name="Fernandez I Marti A."/>
            <person name="Frias L."/>
            <person name="Galan B."/>
            <person name="Garcia J.L."/>
            <person name="Howad W."/>
            <person name="Gomez-Garrido J."/>
            <person name="Gut M."/>
            <person name="Julca I."/>
            <person name="Morata J."/>
            <person name="Puigdomenech P."/>
            <person name="Ribeca P."/>
            <person name="Rubio Cabetas M.J."/>
            <person name="Vlasova A."/>
            <person name="Wirthensohn M."/>
            <person name="Garcia-Mas J."/>
            <person name="Gabaldon T."/>
            <person name="Casacuberta J.M."/>
            <person name="Arus P."/>
        </authorList>
    </citation>
    <scope>NUCLEOTIDE SEQUENCE [LARGE SCALE GENOMIC DNA]</scope>
    <source>
        <strain evidence="3">cv. Texas</strain>
    </source>
</reference>
<evidence type="ECO:0000259" key="1">
    <source>
        <dbReference type="Pfam" id="PF24758"/>
    </source>
</evidence>
<dbReference type="PANTHER" id="PTHR31900">
    <property type="entry name" value="F-BOX/RNI SUPERFAMILY PROTEIN-RELATED"/>
    <property type="match status" value="1"/>
</dbReference>
<sequence length="432" mass="48926">MSWVHNAVRCNVEELDLDISPGSEVAPKFPSHVFLCASLTSRSVDLGCTSLTVPSTFSSNLKYLELTNGLVKDGFFKRISSCCKCIEDLVLQEVAANNITIESSSLKTFSFVNDDSFDVLNISCEKLESLIMEWIIQSPSKHSLNIFAPRLKYFSWKGNLMNHRNLGNLDILEEAEILMKPKGDEFENVFEVLCSLSRAKVLTLNEETVKALFREGSMPPPLNNVCSLGLRIGNVVDELVPAMVSLFRGMPNLCNMLINTKPPLDDPKSNTSGFNMGYWKMQNLAFINQLKDVTIKLFDGSNGVELVRELSLSSPSLDFDEFTTVRASSCAKRHRLLNDLDSHDEEDSEETPCFCKDEYFRIMSWVHNALRCNVEVLDLDFNDNQEWTPKFPSSIFLCAVVLFFLQSHIKTKPPLHDPESNTFGFDMQYWKM</sequence>
<evidence type="ECO:0000313" key="2">
    <source>
        <dbReference type="EMBL" id="VVA15500.1"/>
    </source>
</evidence>
<dbReference type="Gramene" id="VVA15500">
    <property type="protein sequence ID" value="VVA15500"/>
    <property type="gene ID" value="Prudul26B021301"/>
</dbReference>